<sequence length="360" mass="39863">MPKCWTAAPCPSPCWRRRSTAGSRRGRAKAVSAILVTGVAGFIGYHVARRLLERGESVVGIDNFTPYYALDLKRARIAALPQDRFRLIETDFADAEGLGRALSGVDFDRIVHLGAQPGVRYSIDHPLAYAHSNLTGHLVMLETARHRAVAHLVYASSSSVYGGNASLPFRVEDRADQPISLYAATKKADELISETYSHLYRLPQTGLRFFTVYGPWGRPDMAVWTFTRKILRGEPIDVFGHGDMRRDFTFIDDIVAGVIAALDNPPPDDGRPKAGGSVGPHRLYNIGNNKSEELGRLIDVIEAACGRKAERVLKPMQPGDVRDTYADISAIEADLGYRPVTSIEAGVPRFVDWYRQHDFL</sequence>
<gene>
    <name evidence="4" type="ORF">IC614_08610</name>
</gene>
<keyword evidence="2" id="KW-0472">Membrane</keyword>
<accession>A0A7T2GIZ8</accession>
<reference evidence="4 5" key="1">
    <citation type="submission" date="2020-11" db="EMBL/GenBank/DDBJ databases">
        <title>Genome seq and assembly of Sphingosinicella sp.</title>
        <authorList>
            <person name="Chhetri G."/>
        </authorList>
    </citation>
    <scope>NUCLEOTIDE SEQUENCE [LARGE SCALE GENOMIC DNA]</scope>
    <source>
        <strain evidence="4 5">UDD2</strain>
    </source>
</reference>
<evidence type="ECO:0000313" key="4">
    <source>
        <dbReference type="EMBL" id="QPQ54408.1"/>
    </source>
</evidence>
<protein>
    <submittedName>
        <fullName evidence="4">GDP-mannose 4,6-dehydratase</fullName>
    </submittedName>
</protein>
<keyword evidence="1" id="KW-0520">NAD</keyword>
<dbReference type="EMBL" id="CP065592">
    <property type="protein sequence ID" value="QPQ54408.1"/>
    <property type="molecule type" value="Genomic_DNA"/>
</dbReference>
<keyword evidence="2" id="KW-0812">Transmembrane</keyword>
<dbReference type="PANTHER" id="PTHR43574">
    <property type="entry name" value="EPIMERASE-RELATED"/>
    <property type="match status" value="1"/>
</dbReference>
<feature type="transmembrane region" description="Helical" evidence="2">
    <location>
        <begin position="26"/>
        <end position="48"/>
    </location>
</feature>
<dbReference type="InterPro" id="IPR036291">
    <property type="entry name" value="NAD(P)-bd_dom_sf"/>
</dbReference>
<proteinExistence type="predicted"/>
<dbReference type="Proteomes" id="UP000594873">
    <property type="component" value="Chromosome"/>
</dbReference>
<organism evidence="4 5">
    <name type="scientific">Allosphingosinicella flava</name>
    <dbReference type="NCBI Taxonomy" id="2771430"/>
    <lineage>
        <taxon>Bacteria</taxon>
        <taxon>Pseudomonadati</taxon>
        <taxon>Pseudomonadota</taxon>
        <taxon>Alphaproteobacteria</taxon>
        <taxon>Sphingomonadales</taxon>
        <taxon>Sphingomonadaceae</taxon>
        <taxon>Allosphingosinicella</taxon>
    </lineage>
</organism>
<evidence type="ECO:0000256" key="2">
    <source>
        <dbReference type="SAM" id="Phobius"/>
    </source>
</evidence>
<evidence type="ECO:0000256" key="1">
    <source>
        <dbReference type="ARBA" id="ARBA00023027"/>
    </source>
</evidence>
<dbReference type="AlphaFoldDB" id="A0A7T2GIZ8"/>
<evidence type="ECO:0000259" key="3">
    <source>
        <dbReference type="Pfam" id="PF16363"/>
    </source>
</evidence>
<dbReference type="PRINTS" id="PR01713">
    <property type="entry name" value="NUCEPIMERASE"/>
</dbReference>
<keyword evidence="5" id="KW-1185">Reference proteome</keyword>
<name>A0A7T2GIZ8_9SPHN</name>
<dbReference type="KEGG" id="sflv:IC614_08610"/>
<dbReference type="Gene3D" id="3.40.50.720">
    <property type="entry name" value="NAD(P)-binding Rossmann-like Domain"/>
    <property type="match status" value="1"/>
</dbReference>
<feature type="domain" description="NAD(P)-binding" evidence="3">
    <location>
        <begin position="35"/>
        <end position="348"/>
    </location>
</feature>
<dbReference type="SUPFAM" id="SSF51735">
    <property type="entry name" value="NAD(P)-binding Rossmann-fold domains"/>
    <property type="match status" value="1"/>
</dbReference>
<dbReference type="InterPro" id="IPR016040">
    <property type="entry name" value="NAD(P)-bd_dom"/>
</dbReference>
<dbReference type="Pfam" id="PF16363">
    <property type="entry name" value="GDP_Man_Dehyd"/>
    <property type="match status" value="1"/>
</dbReference>
<evidence type="ECO:0000313" key="5">
    <source>
        <dbReference type="Proteomes" id="UP000594873"/>
    </source>
</evidence>
<keyword evidence="2" id="KW-1133">Transmembrane helix</keyword>